<dbReference type="GO" id="GO:0006270">
    <property type="term" value="P:DNA replication initiation"/>
    <property type="evidence" value="ECO:0007669"/>
    <property type="project" value="TreeGrafter"/>
</dbReference>
<protein>
    <recommendedName>
        <fullName evidence="1">Origin recognition complex subunit 3</fullName>
    </recommendedName>
</protein>
<feature type="non-terminal residue" evidence="7">
    <location>
        <position position="1"/>
    </location>
</feature>
<dbReference type="PANTHER" id="PTHR12748">
    <property type="entry name" value="ORIGIN RECOGNITION COMPLEX SUBUNIT 3"/>
    <property type="match status" value="1"/>
</dbReference>
<dbReference type="Pfam" id="PF19675">
    <property type="entry name" value="ORC3_ins"/>
    <property type="match status" value="1"/>
</dbReference>
<dbReference type="EMBL" id="GEDC01020377">
    <property type="protein sequence ID" value="JAS16921.1"/>
    <property type="molecule type" value="Transcribed_RNA"/>
</dbReference>
<dbReference type="InterPro" id="IPR020795">
    <property type="entry name" value="ORC3"/>
</dbReference>
<evidence type="ECO:0000259" key="5">
    <source>
        <dbReference type="Pfam" id="PF18137"/>
    </source>
</evidence>
<name>A0A1B6CU77_9HEMI</name>
<evidence type="ECO:0000256" key="3">
    <source>
        <dbReference type="ARBA" id="ARBA00026084"/>
    </source>
</evidence>
<proteinExistence type="predicted"/>
<evidence type="ECO:0000313" key="7">
    <source>
        <dbReference type="EMBL" id="JAS16921.1"/>
    </source>
</evidence>
<dbReference type="CDD" id="cd20704">
    <property type="entry name" value="Orc3"/>
    <property type="match status" value="1"/>
</dbReference>
<gene>
    <name evidence="7" type="ORF">g.9809</name>
</gene>
<comment type="function">
    <text evidence="4">Component of the origin recognition complex (ORC) that binds origins of replication. DNA-binding is ATP-dependent. The specific DNA sequences that define origins of replication have not been identified yet. ORC is required to assemble the pre-replication complex necessary to initiate DNA replication. Binds histone H3 and H4 trimethylation marks H3K9me3, H3K27me3 and H4K20me3.</text>
</comment>
<dbReference type="AlphaFoldDB" id="A0A1B6CU77"/>
<dbReference type="GO" id="GO:0005664">
    <property type="term" value="C:nuclear origin of replication recognition complex"/>
    <property type="evidence" value="ECO:0007669"/>
    <property type="project" value="InterPro"/>
</dbReference>
<feature type="domain" description="Origin recognition complex subunit 3 winged helix C-terminal" evidence="5">
    <location>
        <begin position="213"/>
        <end position="323"/>
    </location>
</feature>
<keyword evidence="2" id="KW-0597">Phosphoprotein</keyword>
<dbReference type="Pfam" id="PF18137">
    <property type="entry name" value="WHD_ORC"/>
    <property type="match status" value="1"/>
</dbReference>
<feature type="domain" description="Origin recognition complex subunit 3 insertion" evidence="6">
    <location>
        <begin position="1"/>
        <end position="201"/>
    </location>
</feature>
<reference evidence="7" key="1">
    <citation type="submission" date="2015-12" db="EMBL/GenBank/DDBJ databases">
        <title>De novo transcriptome assembly of four potential Pierce s Disease insect vectors from Arizona vineyards.</title>
        <authorList>
            <person name="Tassone E.E."/>
        </authorList>
    </citation>
    <scope>NUCLEOTIDE SEQUENCE</scope>
</reference>
<dbReference type="InterPro" id="IPR045663">
    <property type="entry name" value="ORC3_ins"/>
</dbReference>
<organism evidence="7">
    <name type="scientific">Clastoptera arizonana</name>
    <name type="common">Arizona spittle bug</name>
    <dbReference type="NCBI Taxonomy" id="38151"/>
    <lineage>
        <taxon>Eukaryota</taxon>
        <taxon>Metazoa</taxon>
        <taxon>Ecdysozoa</taxon>
        <taxon>Arthropoda</taxon>
        <taxon>Hexapoda</taxon>
        <taxon>Insecta</taxon>
        <taxon>Pterygota</taxon>
        <taxon>Neoptera</taxon>
        <taxon>Paraneoptera</taxon>
        <taxon>Hemiptera</taxon>
        <taxon>Auchenorrhyncha</taxon>
        <taxon>Cercopoidea</taxon>
        <taxon>Clastopteridae</taxon>
        <taxon>Clastoptera</taxon>
    </lineage>
</organism>
<dbReference type="PANTHER" id="PTHR12748:SF0">
    <property type="entry name" value="ORIGIN RECOGNITION COMPLEX SUBUNIT 3"/>
    <property type="match status" value="1"/>
</dbReference>
<dbReference type="InterPro" id="IPR040855">
    <property type="entry name" value="ORC_WH_C"/>
</dbReference>
<evidence type="ECO:0000259" key="6">
    <source>
        <dbReference type="Pfam" id="PF19675"/>
    </source>
</evidence>
<accession>A0A1B6CU77</accession>
<evidence type="ECO:0000256" key="2">
    <source>
        <dbReference type="ARBA" id="ARBA00022553"/>
    </source>
</evidence>
<dbReference type="GO" id="GO:0005656">
    <property type="term" value="C:nuclear pre-replicative complex"/>
    <property type="evidence" value="ECO:0007669"/>
    <property type="project" value="TreeGrafter"/>
</dbReference>
<dbReference type="GO" id="GO:0003688">
    <property type="term" value="F:DNA replication origin binding"/>
    <property type="evidence" value="ECO:0007669"/>
    <property type="project" value="TreeGrafter"/>
</dbReference>
<comment type="subunit">
    <text evidence="3">Component of ORC, a complex composed of at least 6 subunits: ORC1, ORC2, ORC3, ORC4, ORC5 and ORC6. ORC is regulated in a cell-cycle dependent manner. It is sequentially assembled at the exit from anaphase of mitosis and disassembled as cells enter S phase.</text>
</comment>
<dbReference type="GO" id="GO:0031261">
    <property type="term" value="C:DNA replication preinitiation complex"/>
    <property type="evidence" value="ECO:0007669"/>
    <property type="project" value="TreeGrafter"/>
</dbReference>
<sequence>LLSNNSYLKTVVEELISSLHDHLNRFYLLLRLLHVLVETLPHAPLGKQLRELYCEVMGGKIIENPKFKECFKLLNFLAKDELLDNLYKMLAILEDMDDVDEVTTEICGKLKILKDEVENVGLSGKAKHSLSPKKSPMKVNLNVKNRAELKEQLMTRSEKHLSKYEILRENVLKYIIEEIFEPHLIPVTEMPLNEVLLFDNLNTVKKHIVGSPRAALHMALNNPHLYLQCDCCDLSDPGQIMSTMPDICIVYKLHLESGALINMYDWLQSFVTIVSPNEDENIDPRQVDPKIQARFTRAVSELQFLGFVKSSKQKADHVARLTWGGNG</sequence>
<evidence type="ECO:0000256" key="4">
    <source>
        <dbReference type="ARBA" id="ARBA00045241"/>
    </source>
</evidence>
<evidence type="ECO:0000256" key="1">
    <source>
        <dbReference type="ARBA" id="ARBA00019085"/>
    </source>
</evidence>